<organism evidence="1 2">
    <name type="scientific">Leptospira interrogans serovar Pyrogenes str. 200701872</name>
    <dbReference type="NCBI Taxonomy" id="1193029"/>
    <lineage>
        <taxon>Bacteria</taxon>
        <taxon>Pseudomonadati</taxon>
        <taxon>Spirochaetota</taxon>
        <taxon>Spirochaetia</taxon>
        <taxon>Leptospirales</taxon>
        <taxon>Leptospiraceae</taxon>
        <taxon>Leptospira</taxon>
    </lineage>
</organism>
<proteinExistence type="predicted"/>
<dbReference type="AlphaFoldDB" id="M6ZZ37"/>
<gene>
    <name evidence="1" type="ORF">LEP1GSC124_2256</name>
</gene>
<protein>
    <submittedName>
        <fullName evidence="1">Uncharacterized protein</fullName>
    </submittedName>
</protein>
<evidence type="ECO:0000313" key="1">
    <source>
        <dbReference type="EMBL" id="EMP09557.1"/>
    </source>
</evidence>
<name>M6ZZ37_LEPIR</name>
<dbReference type="Proteomes" id="UP000012117">
    <property type="component" value="Unassembled WGS sequence"/>
</dbReference>
<sequence>MFCIGLVNLNNTKTDIERHELSNDFISLVGTLDLFEIICEFPYQEITIDDGPWIRRPIVTSFPRIKERINGMNSNVEHWLQFISIIENDPIVWMVGVEQFTGNILAGISRKLIKNRNFP</sequence>
<dbReference type="EMBL" id="AKWN02000020">
    <property type="protein sequence ID" value="EMP09557.1"/>
    <property type="molecule type" value="Genomic_DNA"/>
</dbReference>
<evidence type="ECO:0000313" key="2">
    <source>
        <dbReference type="Proteomes" id="UP000012117"/>
    </source>
</evidence>
<reference evidence="1 2" key="1">
    <citation type="submission" date="2013-01" db="EMBL/GenBank/DDBJ databases">
        <authorList>
            <person name="Harkins D.M."/>
            <person name="Durkin A.S."/>
            <person name="Brinkac L.M."/>
            <person name="Haft D.H."/>
            <person name="Selengut J.D."/>
            <person name="Sanka R."/>
            <person name="DePew J."/>
            <person name="Purushe J."/>
            <person name="Picardeau M."/>
            <person name="Werts C."/>
            <person name="Goarant C."/>
            <person name="Vinetz J.M."/>
            <person name="Sutton G.G."/>
            <person name="Nierman W.C."/>
            <person name="Fouts D.E."/>
        </authorList>
    </citation>
    <scope>NUCLEOTIDE SEQUENCE [LARGE SCALE GENOMIC DNA]</scope>
    <source>
        <strain evidence="1 2">200701872</strain>
    </source>
</reference>
<dbReference type="BioCyc" id="LINT1193029:G11R4-4131-MONOMER"/>
<comment type="caution">
    <text evidence="1">The sequence shown here is derived from an EMBL/GenBank/DDBJ whole genome shotgun (WGS) entry which is preliminary data.</text>
</comment>
<accession>M6ZZ37</accession>